<dbReference type="InterPro" id="IPR018094">
    <property type="entry name" value="Thymidylate_kinase"/>
</dbReference>
<evidence type="ECO:0000313" key="10">
    <source>
        <dbReference type="EMBL" id="MBO8457180.1"/>
    </source>
</evidence>
<dbReference type="GO" id="GO:0005524">
    <property type="term" value="F:ATP binding"/>
    <property type="evidence" value="ECO:0007669"/>
    <property type="project" value="UniProtKB-UniRule"/>
</dbReference>
<dbReference type="GO" id="GO:0005737">
    <property type="term" value="C:cytoplasm"/>
    <property type="evidence" value="ECO:0007669"/>
    <property type="project" value="TreeGrafter"/>
</dbReference>
<protein>
    <recommendedName>
        <fullName evidence="8">Thymidylate kinase</fullName>
        <ecNumber evidence="8">2.7.4.9</ecNumber>
    </recommendedName>
    <alternativeName>
        <fullName evidence="8">dTMP kinase</fullName>
    </alternativeName>
</protein>
<evidence type="ECO:0000256" key="7">
    <source>
        <dbReference type="ARBA" id="ARBA00048743"/>
    </source>
</evidence>
<keyword evidence="3 8" id="KW-0545">Nucleotide biosynthesis</keyword>
<comment type="catalytic activity">
    <reaction evidence="7 8">
        <text>dTMP + ATP = dTDP + ADP</text>
        <dbReference type="Rhea" id="RHEA:13517"/>
        <dbReference type="ChEBI" id="CHEBI:30616"/>
        <dbReference type="ChEBI" id="CHEBI:58369"/>
        <dbReference type="ChEBI" id="CHEBI:63528"/>
        <dbReference type="ChEBI" id="CHEBI:456216"/>
        <dbReference type="EC" id="2.7.4.9"/>
    </reaction>
</comment>
<sequence length="194" mass="22482">MILTDFIVFEGIDGAGTSTQLNLISQKLGETVWVTAEPTDSPIGRLIREFLKGKFSLTENTVTRLFAADREEHIYGENGIISHLKLGKKVFSDRYFFSTFAYQSSPIMKEQNRTFPYPQHLFFFDIKPEISLSRIQSRDEKEIYEKEEILTRTYEKYLDAIMEGRKEEPDMNVHVIDATLPIDEVNEKILGILF</sequence>
<evidence type="ECO:0000256" key="6">
    <source>
        <dbReference type="ARBA" id="ARBA00022840"/>
    </source>
</evidence>
<dbReference type="HAMAP" id="MF_00165">
    <property type="entry name" value="Thymidylate_kinase"/>
    <property type="match status" value="1"/>
</dbReference>
<dbReference type="GO" id="GO:0006227">
    <property type="term" value="P:dUDP biosynthetic process"/>
    <property type="evidence" value="ECO:0007669"/>
    <property type="project" value="TreeGrafter"/>
</dbReference>
<dbReference type="EC" id="2.7.4.9" evidence="8"/>
<dbReference type="SUPFAM" id="SSF52540">
    <property type="entry name" value="P-loop containing nucleoside triphosphate hydrolases"/>
    <property type="match status" value="1"/>
</dbReference>
<evidence type="ECO:0000256" key="8">
    <source>
        <dbReference type="HAMAP-Rule" id="MF_00165"/>
    </source>
</evidence>
<comment type="similarity">
    <text evidence="1 8">Belongs to the thymidylate kinase family.</text>
</comment>
<dbReference type="EMBL" id="JADIMM010000037">
    <property type="protein sequence ID" value="MBO8457180.1"/>
    <property type="molecule type" value="Genomic_DNA"/>
</dbReference>
<evidence type="ECO:0000256" key="2">
    <source>
        <dbReference type="ARBA" id="ARBA00022679"/>
    </source>
</evidence>
<dbReference type="GO" id="GO:0004798">
    <property type="term" value="F:dTMP kinase activity"/>
    <property type="evidence" value="ECO:0007669"/>
    <property type="project" value="UniProtKB-UniRule"/>
</dbReference>
<evidence type="ECO:0000256" key="3">
    <source>
        <dbReference type="ARBA" id="ARBA00022727"/>
    </source>
</evidence>
<keyword evidence="5 8" id="KW-0418">Kinase</keyword>
<evidence type="ECO:0000256" key="5">
    <source>
        <dbReference type="ARBA" id="ARBA00022777"/>
    </source>
</evidence>
<comment type="function">
    <text evidence="8">Phosphorylation of dTMP to form dTDP in both de novo and salvage pathways of dTTP synthesis.</text>
</comment>
<keyword evidence="4 8" id="KW-0547">Nucleotide-binding</keyword>
<dbReference type="PANTHER" id="PTHR10344:SF4">
    <property type="entry name" value="UMP-CMP KINASE 2, MITOCHONDRIAL"/>
    <property type="match status" value="1"/>
</dbReference>
<reference evidence="10" key="1">
    <citation type="submission" date="2020-10" db="EMBL/GenBank/DDBJ databases">
        <authorList>
            <person name="Gilroy R."/>
        </authorList>
    </citation>
    <scope>NUCLEOTIDE SEQUENCE</scope>
    <source>
        <strain evidence="10">10532</strain>
    </source>
</reference>
<dbReference type="InterPro" id="IPR039430">
    <property type="entry name" value="Thymidylate_kin-like_dom"/>
</dbReference>
<proteinExistence type="inferred from homology"/>
<dbReference type="Proteomes" id="UP000823638">
    <property type="component" value="Unassembled WGS sequence"/>
</dbReference>
<keyword evidence="6 8" id="KW-0067">ATP-binding</keyword>
<dbReference type="GO" id="GO:0006235">
    <property type="term" value="P:dTTP biosynthetic process"/>
    <property type="evidence" value="ECO:0007669"/>
    <property type="project" value="UniProtKB-UniRule"/>
</dbReference>
<comment type="caution">
    <text evidence="10">The sequence shown here is derived from an EMBL/GenBank/DDBJ whole genome shotgun (WGS) entry which is preliminary data.</text>
</comment>
<dbReference type="CDD" id="cd01672">
    <property type="entry name" value="TMPK"/>
    <property type="match status" value="1"/>
</dbReference>
<evidence type="ECO:0000259" key="9">
    <source>
        <dbReference type="Pfam" id="PF02223"/>
    </source>
</evidence>
<dbReference type="PANTHER" id="PTHR10344">
    <property type="entry name" value="THYMIDYLATE KINASE"/>
    <property type="match status" value="1"/>
</dbReference>
<dbReference type="InterPro" id="IPR027417">
    <property type="entry name" value="P-loop_NTPase"/>
</dbReference>
<dbReference type="AlphaFoldDB" id="A0A9D9HP05"/>
<evidence type="ECO:0000313" key="11">
    <source>
        <dbReference type="Proteomes" id="UP000823638"/>
    </source>
</evidence>
<accession>A0A9D9HP05</accession>
<reference evidence="10" key="2">
    <citation type="journal article" date="2021" name="PeerJ">
        <title>Extensive microbial diversity within the chicken gut microbiome revealed by metagenomics and culture.</title>
        <authorList>
            <person name="Gilroy R."/>
            <person name="Ravi A."/>
            <person name="Getino M."/>
            <person name="Pursley I."/>
            <person name="Horton D.L."/>
            <person name="Alikhan N.F."/>
            <person name="Baker D."/>
            <person name="Gharbi K."/>
            <person name="Hall N."/>
            <person name="Watson M."/>
            <person name="Adriaenssens E.M."/>
            <person name="Foster-Nyarko E."/>
            <person name="Jarju S."/>
            <person name="Secka A."/>
            <person name="Antonio M."/>
            <person name="Oren A."/>
            <person name="Chaudhuri R.R."/>
            <person name="La Ragione R."/>
            <person name="Hildebrand F."/>
            <person name="Pallen M.J."/>
        </authorList>
    </citation>
    <scope>NUCLEOTIDE SEQUENCE</scope>
    <source>
        <strain evidence="10">10532</strain>
    </source>
</reference>
<keyword evidence="2 8" id="KW-0808">Transferase</keyword>
<evidence type="ECO:0000256" key="1">
    <source>
        <dbReference type="ARBA" id="ARBA00009776"/>
    </source>
</evidence>
<dbReference type="NCBIfam" id="TIGR00041">
    <property type="entry name" value="DTMP_kinase"/>
    <property type="match status" value="1"/>
</dbReference>
<organism evidence="10 11">
    <name type="scientific">Candidatus Gallitreponema excrementavium</name>
    <dbReference type="NCBI Taxonomy" id="2840840"/>
    <lineage>
        <taxon>Bacteria</taxon>
        <taxon>Pseudomonadati</taxon>
        <taxon>Spirochaetota</taxon>
        <taxon>Spirochaetia</taxon>
        <taxon>Spirochaetales</taxon>
        <taxon>Candidatus Gallitreponema</taxon>
    </lineage>
</organism>
<gene>
    <name evidence="8 10" type="primary">tmk</name>
    <name evidence="10" type="ORF">IAA81_02995</name>
</gene>
<dbReference type="GO" id="GO:0006233">
    <property type="term" value="P:dTDP biosynthetic process"/>
    <property type="evidence" value="ECO:0007669"/>
    <property type="project" value="InterPro"/>
</dbReference>
<dbReference type="Gene3D" id="3.40.50.300">
    <property type="entry name" value="P-loop containing nucleotide triphosphate hydrolases"/>
    <property type="match status" value="1"/>
</dbReference>
<feature type="domain" description="Thymidylate kinase-like" evidence="9">
    <location>
        <begin position="9"/>
        <end position="189"/>
    </location>
</feature>
<comment type="caution">
    <text evidence="8">Lacks conserved residue(s) required for the propagation of feature annotation.</text>
</comment>
<dbReference type="Pfam" id="PF02223">
    <property type="entry name" value="Thymidylate_kin"/>
    <property type="match status" value="1"/>
</dbReference>
<evidence type="ECO:0000256" key="4">
    <source>
        <dbReference type="ARBA" id="ARBA00022741"/>
    </source>
</evidence>
<name>A0A9D9HP05_9SPIR</name>